<sequence>MSKSILDLEETREKRDITFEKSIKNLQNEFTTLISSDCYYFTQEICDQIKNINHALNNIKLDHEFQVGSKQWAKQFDSEKLKQNEKAVSDLIRKGHDLTGQFKMYLRKDLVQTKEENQLRELHSWARDNLLEYFRAIHPHAVSSHSRLDNLAHHLGVTDRYVGYRNNLTRGAGNVFDTHLTWADRKLSGLKTAGQLTPDWKRWTHAFRHYGPSATNAHIIQSTACDNVQRSNSMYGNQKTLGYLESGKRQQLSEFKRPSTTPVTSRSCANFYHQNQSQDSESIARKAGINPYFPGSSEYMDRYKKQEGFQYSPFIINPQPDFTLQGRPLTYLEPDSLCSEYNVRYAWPDASKIEKFPWLRYS</sequence>
<dbReference type="EMBL" id="CAJNOK010000472">
    <property type="protein sequence ID" value="CAF0755657.1"/>
    <property type="molecule type" value="Genomic_DNA"/>
</dbReference>
<dbReference type="Proteomes" id="UP000677228">
    <property type="component" value="Unassembled WGS sequence"/>
</dbReference>
<dbReference type="EMBL" id="CAJNOQ010000486">
    <property type="protein sequence ID" value="CAF0806575.1"/>
    <property type="molecule type" value="Genomic_DNA"/>
</dbReference>
<evidence type="ECO:0000313" key="2">
    <source>
        <dbReference type="EMBL" id="CAF0806575.1"/>
    </source>
</evidence>
<dbReference type="EMBL" id="CAJOBA010000473">
    <property type="protein sequence ID" value="CAF3534961.1"/>
    <property type="molecule type" value="Genomic_DNA"/>
</dbReference>
<evidence type="ECO:0000313" key="1">
    <source>
        <dbReference type="EMBL" id="CAF0755657.1"/>
    </source>
</evidence>
<dbReference type="EMBL" id="CAJOBC010000486">
    <property type="protein sequence ID" value="CAF3592023.1"/>
    <property type="molecule type" value="Genomic_DNA"/>
</dbReference>
<dbReference type="Proteomes" id="UP000681722">
    <property type="component" value="Unassembled WGS sequence"/>
</dbReference>
<evidence type="ECO:0000313" key="5">
    <source>
        <dbReference type="Proteomes" id="UP000663829"/>
    </source>
</evidence>
<keyword evidence="5" id="KW-1185">Reference proteome</keyword>
<organism evidence="2 5">
    <name type="scientific">Didymodactylos carnosus</name>
    <dbReference type="NCBI Taxonomy" id="1234261"/>
    <lineage>
        <taxon>Eukaryota</taxon>
        <taxon>Metazoa</taxon>
        <taxon>Spiralia</taxon>
        <taxon>Gnathifera</taxon>
        <taxon>Rotifera</taxon>
        <taxon>Eurotatoria</taxon>
        <taxon>Bdelloidea</taxon>
        <taxon>Philodinida</taxon>
        <taxon>Philodinidae</taxon>
        <taxon>Didymodactylos</taxon>
    </lineage>
</organism>
<reference evidence="2" key="1">
    <citation type="submission" date="2021-02" db="EMBL/GenBank/DDBJ databases">
        <authorList>
            <person name="Nowell W R."/>
        </authorList>
    </citation>
    <scope>NUCLEOTIDE SEQUENCE</scope>
</reference>
<accession>A0A813T5G3</accession>
<protein>
    <submittedName>
        <fullName evidence="2">Uncharacterized protein</fullName>
    </submittedName>
</protein>
<dbReference type="Proteomes" id="UP000663829">
    <property type="component" value="Unassembled WGS sequence"/>
</dbReference>
<proteinExistence type="predicted"/>
<evidence type="ECO:0000313" key="4">
    <source>
        <dbReference type="EMBL" id="CAF3592023.1"/>
    </source>
</evidence>
<dbReference type="OrthoDB" id="9979223at2759"/>
<gene>
    <name evidence="2" type="ORF">GPM918_LOCUS3805</name>
    <name evidence="1" type="ORF">OVA965_LOCUS2267</name>
    <name evidence="4" type="ORF">SRO942_LOCUS3805</name>
    <name evidence="3" type="ORF">TMI583_LOCUS2271</name>
</gene>
<dbReference type="AlphaFoldDB" id="A0A813T5G3"/>
<dbReference type="Proteomes" id="UP000682733">
    <property type="component" value="Unassembled WGS sequence"/>
</dbReference>
<comment type="caution">
    <text evidence="2">The sequence shown here is derived from an EMBL/GenBank/DDBJ whole genome shotgun (WGS) entry which is preliminary data.</text>
</comment>
<name>A0A813T5G3_9BILA</name>
<evidence type="ECO:0000313" key="3">
    <source>
        <dbReference type="EMBL" id="CAF3534961.1"/>
    </source>
</evidence>